<gene>
    <name evidence="1" type="ORF">SAMN05421823_102275</name>
</gene>
<dbReference type="Proteomes" id="UP000198510">
    <property type="component" value="Unassembled WGS sequence"/>
</dbReference>
<sequence>MELTVEELRQRGWIVLECLSGSRAYGLDTPTSDTDLKGVFILPEAEFYGLDYVPQVQNATNDEVYYELR</sequence>
<dbReference type="InterPro" id="IPR018775">
    <property type="entry name" value="RlaP"/>
</dbReference>
<name>A0A1G9AH28_9BACT</name>
<dbReference type="AlphaFoldDB" id="A0A1G9AH28"/>
<dbReference type="Pfam" id="PF10127">
    <property type="entry name" value="RlaP"/>
    <property type="match status" value="1"/>
</dbReference>
<accession>A0A1G9AH28</accession>
<evidence type="ECO:0000313" key="2">
    <source>
        <dbReference type="Proteomes" id="UP000198510"/>
    </source>
</evidence>
<dbReference type="EMBL" id="FNFO01000002">
    <property type="protein sequence ID" value="SDK25805.1"/>
    <property type="molecule type" value="Genomic_DNA"/>
</dbReference>
<dbReference type="OrthoDB" id="569183at2"/>
<organism evidence="1 2">
    <name type="scientific">Catalinimonas alkaloidigena</name>
    <dbReference type="NCBI Taxonomy" id="1075417"/>
    <lineage>
        <taxon>Bacteria</taxon>
        <taxon>Pseudomonadati</taxon>
        <taxon>Bacteroidota</taxon>
        <taxon>Cytophagia</taxon>
        <taxon>Cytophagales</taxon>
        <taxon>Catalimonadaceae</taxon>
        <taxon>Catalinimonas</taxon>
    </lineage>
</organism>
<protein>
    <submittedName>
        <fullName evidence="1">Predicted nucleotidyltransferase</fullName>
    </submittedName>
</protein>
<dbReference type="STRING" id="1075417.SAMN05421823_102275"/>
<keyword evidence="1" id="KW-0808">Transferase</keyword>
<reference evidence="1 2" key="1">
    <citation type="submission" date="2016-10" db="EMBL/GenBank/DDBJ databases">
        <authorList>
            <person name="de Groot N.N."/>
        </authorList>
    </citation>
    <scope>NUCLEOTIDE SEQUENCE [LARGE SCALE GENOMIC DNA]</scope>
    <source>
        <strain evidence="1 2">DSM 25186</strain>
    </source>
</reference>
<dbReference type="RefSeq" id="WP_089679794.1">
    <property type="nucleotide sequence ID" value="NZ_FNFO01000002.1"/>
</dbReference>
<dbReference type="GO" id="GO:0016740">
    <property type="term" value="F:transferase activity"/>
    <property type="evidence" value="ECO:0007669"/>
    <property type="project" value="UniProtKB-KW"/>
</dbReference>
<evidence type="ECO:0000313" key="1">
    <source>
        <dbReference type="EMBL" id="SDK25805.1"/>
    </source>
</evidence>
<keyword evidence="2" id="KW-1185">Reference proteome</keyword>
<proteinExistence type="predicted"/>